<dbReference type="AlphaFoldDB" id="M3ED95"/>
<organism evidence="2 3">
    <name type="scientific">Streptomyces bottropensis ATCC 25435</name>
    <dbReference type="NCBI Taxonomy" id="1054862"/>
    <lineage>
        <taxon>Bacteria</taxon>
        <taxon>Bacillati</taxon>
        <taxon>Actinomycetota</taxon>
        <taxon>Actinomycetes</taxon>
        <taxon>Kitasatosporales</taxon>
        <taxon>Streptomycetaceae</taxon>
        <taxon>Streptomyces</taxon>
    </lineage>
</organism>
<protein>
    <submittedName>
        <fullName evidence="2">Uncharacterized protein</fullName>
    </submittedName>
</protein>
<proteinExistence type="predicted"/>
<dbReference type="EMBL" id="KB405078">
    <property type="protein sequence ID" value="EMF54156.1"/>
    <property type="molecule type" value="Genomic_DNA"/>
</dbReference>
<name>M3ED95_9ACTN</name>
<evidence type="ECO:0000313" key="3">
    <source>
        <dbReference type="Proteomes" id="UP000030760"/>
    </source>
</evidence>
<evidence type="ECO:0000256" key="1">
    <source>
        <dbReference type="SAM" id="MobiDB-lite"/>
    </source>
</evidence>
<sequence>MLLEGARGSDITRLRRVGATSHDAPALRDARQPPSPDRLNPHTT</sequence>
<accession>M3ED95</accession>
<feature type="region of interest" description="Disordered" evidence="1">
    <location>
        <begin position="1"/>
        <end position="44"/>
    </location>
</feature>
<dbReference type="Proteomes" id="UP000030760">
    <property type="component" value="Unassembled WGS sequence"/>
</dbReference>
<reference evidence="3" key="1">
    <citation type="journal article" date="2013" name="Genome Announc.">
        <title>Draft Genome Sequence of Streptomyces bottropensis ATCC 25435, a Bottromycin-Producing Actinomycete.</title>
        <authorList>
            <person name="Zhang H."/>
            <person name="Zhou W."/>
            <person name="Zhuang Y."/>
            <person name="Liang X."/>
            <person name="Liu T."/>
        </authorList>
    </citation>
    <scope>NUCLEOTIDE SEQUENCE [LARGE SCALE GENOMIC DNA]</scope>
    <source>
        <strain evidence="3">ATCC 25435</strain>
    </source>
</reference>
<evidence type="ECO:0000313" key="2">
    <source>
        <dbReference type="EMBL" id="EMF54156.1"/>
    </source>
</evidence>
<gene>
    <name evidence="2" type="ORF">SBD_3823</name>
</gene>